<evidence type="ECO:0000313" key="2">
    <source>
        <dbReference type="Proteomes" id="UP000567246"/>
    </source>
</evidence>
<dbReference type="RefSeq" id="WP_184170053.1">
    <property type="nucleotide sequence ID" value="NZ_BAABAG010000002.1"/>
</dbReference>
<reference evidence="1 2" key="1">
    <citation type="submission" date="2020-08" db="EMBL/GenBank/DDBJ databases">
        <title>Sequencing the genomes of 1000 actinobacteria strains.</title>
        <authorList>
            <person name="Klenk H.-P."/>
        </authorList>
    </citation>
    <scope>NUCLEOTIDE SEQUENCE [LARGE SCALE GENOMIC DNA]</scope>
    <source>
        <strain evidence="1 2">DSM 17945</strain>
    </source>
</reference>
<keyword evidence="2" id="KW-1185">Reference proteome</keyword>
<gene>
    <name evidence="1" type="ORF">HDA33_000253</name>
</gene>
<evidence type="ECO:0000313" key="1">
    <source>
        <dbReference type="EMBL" id="MBB5847689.1"/>
    </source>
</evidence>
<dbReference type="Pfam" id="PF14022">
    <property type="entry name" value="DUF4238"/>
    <property type="match status" value="1"/>
</dbReference>
<comment type="caution">
    <text evidence="1">The sequence shown here is derived from an EMBL/GenBank/DDBJ whole genome shotgun (WGS) entry which is preliminary data.</text>
</comment>
<dbReference type="InterPro" id="IPR025332">
    <property type="entry name" value="DUF4238"/>
</dbReference>
<sequence length="332" mass="37996">MSKNDTITRRHHYVPKGYLKGFAKYEEFADDRIKIHAKPLNKTDKEFTASVADVALKYDYNTLKSPALFKRVDEAENQLQAVENTAIPIIRRIENGDANLDHDQRETLSWYLALQATRVPRVRAAHEEFLDILENMRGRIKQPQDIQKVVDSFGSLNYPDFNAYEVWQSLNNPQDSLRNNLRLQHLENTFLSAQRELPFIQIRQWKFVYFDNATLITSDSPISTYPPKGAVTKETSTIGGVSGLLFPVARTVALSIGDYPRVNSLMSQHDVNKNLKVVKENMDGKHDRVIKGSAAIARHYNAMTAHFAYKYLYCHPDDANFDAAELKNSFTL</sequence>
<dbReference type="Proteomes" id="UP000567246">
    <property type="component" value="Unassembled WGS sequence"/>
</dbReference>
<accession>A0A7W9JHG5</accession>
<protein>
    <recommendedName>
        <fullName evidence="3">DUF4238 domain-containing protein</fullName>
    </recommendedName>
</protein>
<organism evidence="1 2">
    <name type="scientific">Micrococcus endophyticus</name>
    <dbReference type="NCBI Taxonomy" id="455343"/>
    <lineage>
        <taxon>Bacteria</taxon>
        <taxon>Bacillati</taxon>
        <taxon>Actinomycetota</taxon>
        <taxon>Actinomycetes</taxon>
        <taxon>Micrococcales</taxon>
        <taxon>Micrococcaceae</taxon>
        <taxon>Micrococcus</taxon>
    </lineage>
</organism>
<evidence type="ECO:0008006" key="3">
    <source>
        <dbReference type="Google" id="ProtNLM"/>
    </source>
</evidence>
<dbReference type="EMBL" id="JACHMW010000001">
    <property type="protein sequence ID" value="MBB5847689.1"/>
    <property type="molecule type" value="Genomic_DNA"/>
</dbReference>
<dbReference type="AlphaFoldDB" id="A0A7W9JHG5"/>
<proteinExistence type="predicted"/>
<name>A0A7W9JHG5_9MICC</name>